<reference evidence="7 8" key="1">
    <citation type="submission" date="2019-01" db="EMBL/GenBank/DDBJ databases">
        <title>Filimonas sp. strain TTM-71.</title>
        <authorList>
            <person name="Chen W.-M."/>
        </authorList>
    </citation>
    <scope>NUCLEOTIDE SEQUENCE [LARGE SCALE GENOMIC DNA]</scope>
    <source>
        <strain evidence="7 8">TTM-71</strain>
    </source>
</reference>
<gene>
    <name evidence="7" type="ORF">ESB13_03335</name>
</gene>
<dbReference type="PANTHER" id="PTHR10869:SF246">
    <property type="entry name" value="TRANSMEMBRANE PROLYL 4-HYDROXYLASE"/>
    <property type="match status" value="1"/>
</dbReference>
<evidence type="ECO:0000256" key="4">
    <source>
        <dbReference type="ARBA" id="ARBA00023002"/>
    </source>
</evidence>
<dbReference type="InterPro" id="IPR044862">
    <property type="entry name" value="Pro_4_hyd_alph_FE2OG_OXY"/>
</dbReference>
<dbReference type="SMART" id="SM00702">
    <property type="entry name" value="P4Hc"/>
    <property type="match status" value="1"/>
</dbReference>
<feature type="domain" description="Prolyl 4-hydroxylase alpha subunit" evidence="6">
    <location>
        <begin position="159"/>
        <end position="334"/>
    </location>
</feature>
<dbReference type="Pfam" id="PF13640">
    <property type="entry name" value="2OG-FeII_Oxy_3"/>
    <property type="match status" value="1"/>
</dbReference>
<keyword evidence="5" id="KW-0408">Iron</keyword>
<name>A0A4V1MAH1_9BACT</name>
<evidence type="ECO:0000259" key="6">
    <source>
        <dbReference type="SMART" id="SM00702"/>
    </source>
</evidence>
<dbReference type="RefSeq" id="WP_129001607.1">
    <property type="nucleotide sequence ID" value="NZ_SDHZ01000001.1"/>
</dbReference>
<dbReference type="OrthoDB" id="269774at2"/>
<dbReference type="GO" id="GO:0005506">
    <property type="term" value="F:iron ion binding"/>
    <property type="evidence" value="ECO:0007669"/>
    <property type="project" value="InterPro"/>
</dbReference>
<dbReference type="Gene3D" id="2.60.120.620">
    <property type="entry name" value="q2cbj1_9rhob like domain"/>
    <property type="match status" value="1"/>
</dbReference>
<sequence length="335" mass="38647">MFRYFSETLREPTIANVIILCHELGIKVSKTKIRKLFFERFKDSKTIPATDLQEILLVLGISTFIAKVSLSKAKEMVPPYFLLMEPEDMNFSLILDHNDQEMILYETNACSVYQKNTTLIEGTRSYLGIFIDFYNKNTCDEDYQSDIISEQNAAKEYKESINIIPNLFSPKECEDVINFCESEQLFEKSKVFKLDRNDNEWIGYSNVCTSSTAALISYKKIEEILDKQRQIASTESKLTEHPVCIRYQTGEEFRQHHKASDGDNRVNTIIVFLNDNIAGGEIFFPEINYTVKPERGTCLVFPNLDNNLFRIAESVHCVLPVTSGNMYTLESFEVR</sequence>
<comment type="caution">
    <text evidence="7">The sequence shown here is derived from an EMBL/GenBank/DDBJ whole genome shotgun (WGS) entry which is preliminary data.</text>
</comment>
<protein>
    <submittedName>
        <fullName evidence="7">2OG-Fe(II) oxygenase</fullName>
    </submittedName>
</protein>
<evidence type="ECO:0000313" key="8">
    <source>
        <dbReference type="Proteomes" id="UP000290545"/>
    </source>
</evidence>
<evidence type="ECO:0000256" key="2">
    <source>
        <dbReference type="ARBA" id="ARBA00022723"/>
    </source>
</evidence>
<evidence type="ECO:0000256" key="1">
    <source>
        <dbReference type="ARBA" id="ARBA00001961"/>
    </source>
</evidence>
<comment type="cofactor">
    <cofactor evidence="1">
        <name>L-ascorbate</name>
        <dbReference type="ChEBI" id="CHEBI:38290"/>
    </cofactor>
</comment>
<dbReference type="AlphaFoldDB" id="A0A4V1MAH1"/>
<dbReference type="InterPro" id="IPR006620">
    <property type="entry name" value="Pro_4_hyd_alph"/>
</dbReference>
<keyword evidence="3" id="KW-0223">Dioxygenase</keyword>
<dbReference type="InterPro" id="IPR045054">
    <property type="entry name" value="P4HA-like"/>
</dbReference>
<evidence type="ECO:0000256" key="3">
    <source>
        <dbReference type="ARBA" id="ARBA00022964"/>
    </source>
</evidence>
<evidence type="ECO:0000256" key="5">
    <source>
        <dbReference type="ARBA" id="ARBA00023004"/>
    </source>
</evidence>
<accession>A0A4V1MAH1</accession>
<dbReference type="PANTHER" id="PTHR10869">
    <property type="entry name" value="PROLYL 4-HYDROXYLASE ALPHA SUBUNIT"/>
    <property type="match status" value="1"/>
</dbReference>
<proteinExistence type="predicted"/>
<keyword evidence="4" id="KW-0560">Oxidoreductase</keyword>
<dbReference type="GO" id="GO:0031418">
    <property type="term" value="F:L-ascorbic acid binding"/>
    <property type="evidence" value="ECO:0007669"/>
    <property type="project" value="InterPro"/>
</dbReference>
<keyword evidence="2" id="KW-0479">Metal-binding</keyword>
<organism evidence="7 8">
    <name type="scientific">Filimonas effusa</name>
    <dbReference type="NCBI Taxonomy" id="2508721"/>
    <lineage>
        <taxon>Bacteria</taxon>
        <taxon>Pseudomonadati</taxon>
        <taxon>Bacteroidota</taxon>
        <taxon>Chitinophagia</taxon>
        <taxon>Chitinophagales</taxon>
        <taxon>Chitinophagaceae</taxon>
        <taxon>Filimonas</taxon>
    </lineage>
</organism>
<dbReference type="Proteomes" id="UP000290545">
    <property type="component" value="Unassembled WGS sequence"/>
</dbReference>
<keyword evidence="8" id="KW-1185">Reference proteome</keyword>
<dbReference type="EMBL" id="SDHZ01000001">
    <property type="protein sequence ID" value="RXK85856.1"/>
    <property type="molecule type" value="Genomic_DNA"/>
</dbReference>
<evidence type="ECO:0000313" key="7">
    <source>
        <dbReference type="EMBL" id="RXK85856.1"/>
    </source>
</evidence>
<dbReference type="GO" id="GO:0004656">
    <property type="term" value="F:procollagen-proline 4-dioxygenase activity"/>
    <property type="evidence" value="ECO:0007669"/>
    <property type="project" value="TreeGrafter"/>
</dbReference>